<organism evidence="1 2">
    <name type="scientific">Neorhodopirellula pilleata</name>
    <dbReference type="NCBI Taxonomy" id="2714738"/>
    <lineage>
        <taxon>Bacteria</taxon>
        <taxon>Pseudomonadati</taxon>
        <taxon>Planctomycetota</taxon>
        <taxon>Planctomycetia</taxon>
        <taxon>Pirellulales</taxon>
        <taxon>Pirellulaceae</taxon>
        <taxon>Neorhodopirellula</taxon>
    </lineage>
</organism>
<name>A0A5C5ZQ29_9BACT</name>
<evidence type="ECO:0000313" key="2">
    <source>
        <dbReference type="Proteomes" id="UP000316213"/>
    </source>
</evidence>
<accession>A0A5C5ZQ29</accession>
<dbReference type="EMBL" id="SJPM01000017">
    <property type="protein sequence ID" value="TWT89579.1"/>
    <property type="molecule type" value="Genomic_DNA"/>
</dbReference>
<keyword evidence="2" id="KW-1185">Reference proteome</keyword>
<proteinExistence type="predicted"/>
<evidence type="ECO:0000313" key="1">
    <source>
        <dbReference type="EMBL" id="TWT89579.1"/>
    </source>
</evidence>
<dbReference type="AlphaFoldDB" id="A0A5C5ZQ29"/>
<comment type="caution">
    <text evidence="1">The sequence shown here is derived from an EMBL/GenBank/DDBJ whole genome shotgun (WGS) entry which is preliminary data.</text>
</comment>
<reference evidence="1 2" key="1">
    <citation type="submission" date="2019-02" db="EMBL/GenBank/DDBJ databases">
        <title>Deep-cultivation of Planctomycetes and their phenomic and genomic characterization uncovers novel biology.</title>
        <authorList>
            <person name="Wiegand S."/>
            <person name="Jogler M."/>
            <person name="Boedeker C."/>
            <person name="Pinto D."/>
            <person name="Vollmers J."/>
            <person name="Rivas-Marin E."/>
            <person name="Kohn T."/>
            <person name="Peeters S.H."/>
            <person name="Heuer A."/>
            <person name="Rast P."/>
            <person name="Oberbeckmann S."/>
            <person name="Bunk B."/>
            <person name="Jeske O."/>
            <person name="Meyerdierks A."/>
            <person name="Storesund J.E."/>
            <person name="Kallscheuer N."/>
            <person name="Luecker S."/>
            <person name="Lage O.M."/>
            <person name="Pohl T."/>
            <person name="Merkel B.J."/>
            <person name="Hornburger P."/>
            <person name="Mueller R.-W."/>
            <person name="Bruemmer F."/>
            <person name="Labrenz M."/>
            <person name="Spormann A.M."/>
            <person name="Op Den Camp H."/>
            <person name="Overmann J."/>
            <person name="Amann R."/>
            <person name="Jetten M.S.M."/>
            <person name="Mascher T."/>
            <person name="Medema M.H."/>
            <person name="Devos D.P."/>
            <person name="Kaster A.-K."/>
            <person name="Ovreas L."/>
            <person name="Rohde M."/>
            <person name="Galperin M.Y."/>
            <person name="Jogler C."/>
        </authorList>
    </citation>
    <scope>NUCLEOTIDE SEQUENCE [LARGE SCALE GENOMIC DNA]</scope>
    <source>
        <strain evidence="1 2">Pla100</strain>
    </source>
</reference>
<protein>
    <submittedName>
        <fullName evidence="1">Uncharacterized protein</fullName>
    </submittedName>
</protein>
<dbReference type="Proteomes" id="UP000316213">
    <property type="component" value="Unassembled WGS sequence"/>
</dbReference>
<sequence length="148" mass="16749">MGNHSPRLGYRGRSGEAHVLVLSRVATVLVIVIGTSPDDCAILRPRTTRRVSFIDRLHTRKQWLCTVIQAVLVTTKGNSNHDESAMKVMQYRIEAMPTRMAMKFDGVAESSAEYDVENAGIDYDNEHRVAEYEHETQNQRNARTMPCT</sequence>
<gene>
    <name evidence="1" type="ORF">Pla100_55080</name>
</gene>
<dbReference type="RefSeq" id="WP_146581667.1">
    <property type="nucleotide sequence ID" value="NZ_SJPM01000017.1"/>
</dbReference>